<dbReference type="AlphaFoldDB" id="A0A5B2XWJ9"/>
<keyword evidence="4" id="KW-0804">Transcription</keyword>
<evidence type="ECO:0000256" key="4">
    <source>
        <dbReference type="ARBA" id="ARBA00023163"/>
    </source>
</evidence>
<keyword evidence="2" id="KW-0805">Transcription regulation</keyword>
<reference evidence="7 8" key="2">
    <citation type="submission" date="2019-09" db="EMBL/GenBank/DDBJ databases">
        <authorList>
            <person name="Jin C."/>
        </authorList>
    </citation>
    <scope>NUCLEOTIDE SEQUENCE [LARGE SCALE GENOMIC DNA]</scope>
    <source>
        <strain evidence="7 8">AN110305</strain>
    </source>
</reference>
<dbReference type="EMBL" id="VUOB01000001">
    <property type="protein sequence ID" value="KAA2267064.1"/>
    <property type="molecule type" value="Genomic_DNA"/>
</dbReference>
<dbReference type="Pfam" id="PF02909">
    <property type="entry name" value="TetR_C_1"/>
    <property type="match status" value="1"/>
</dbReference>
<dbReference type="InterPro" id="IPR004111">
    <property type="entry name" value="Repressor_TetR_C"/>
</dbReference>
<name>A0A5B2XWJ9_9PSEU</name>
<dbReference type="GO" id="GO:0045892">
    <property type="term" value="P:negative regulation of DNA-templated transcription"/>
    <property type="evidence" value="ECO:0007669"/>
    <property type="project" value="InterPro"/>
</dbReference>
<proteinExistence type="predicted"/>
<dbReference type="InterPro" id="IPR036271">
    <property type="entry name" value="Tet_transcr_reg_TetR-rel_C_sf"/>
</dbReference>
<evidence type="ECO:0000256" key="2">
    <source>
        <dbReference type="ARBA" id="ARBA00023015"/>
    </source>
</evidence>
<reference evidence="7 8" key="1">
    <citation type="submission" date="2019-09" db="EMBL/GenBank/DDBJ databases">
        <title>Goodfellowia gen. nov., a new genus of the Pseudonocardineae related to Actinoalloteichus, containing Goodfellowia coeruleoviolacea gen. nov., comb. nov. gen. nov., comb. nov.</title>
        <authorList>
            <person name="Labeda D."/>
        </authorList>
    </citation>
    <scope>NUCLEOTIDE SEQUENCE [LARGE SCALE GENOMIC DNA]</scope>
    <source>
        <strain evidence="7 8">AN110305</strain>
    </source>
</reference>
<dbReference type="SUPFAM" id="SSF48498">
    <property type="entry name" value="Tetracyclin repressor-like, C-terminal domain"/>
    <property type="match status" value="1"/>
</dbReference>
<dbReference type="GO" id="GO:0046677">
    <property type="term" value="P:response to antibiotic"/>
    <property type="evidence" value="ECO:0007669"/>
    <property type="project" value="InterPro"/>
</dbReference>
<dbReference type="Gene3D" id="1.10.357.10">
    <property type="entry name" value="Tetracycline Repressor, domain 2"/>
    <property type="match status" value="1"/>
</dbReference>
<feature type="DNA-binding region" description="H-T-H motif" evidence="5">
    <location>
        <begin position="25"/>
        <end position="44"/>
    </location>
</feature>
<dbReference type="InterPro" id="IPR050109">
    <property type="entry name" value="HTH-type_TetR-like_transc_reg"/>
</dbReference>
<dbReference type="Pfam" id="PF00440">
    <property type="entry name" value="TetR_N"/>
    <property type="match status" value="1"/>
</dbReference>
<evidence type="ECO:0000256" key="5">
    <source>
        <dbReference type="PROSITE-ProRule" id="PRU00335"/>
    </source>
</evidence>
<dbReference type="RefSeq" id="WP_149847373.1">
    <property type="nucleotide sequence ID" value="NZ_VUOB01000001.1"/>
</dbReference>
<organism evidence="7 8">
    <name type="scientific">Solihabitans fulvus</name>
    <dbReference type="NCBI Taxonomy" id="1892852"/>
    <lineage>
        <taxon>Bacteria</taxon>
        <taxon>Bacillati</taxon>
        <taxon>Actinomycetota</taxon>
        <taxon>Actinomycetes</taxon>
        <taxon>Pseudonocardiales</taxon>
        <taxon>Pseudonocardiaceae</taxon>
        <taxon>Solihabitans</taxon>
    </lineage>
</organism>
<keyword evidence="8" id="KW-1185">Reference proteome</keyword>
<dbReference type="InterPro" id="IPR001647">
    <property type="entry name" value="HTH_TetR"/>
</dbReference>
<dbReference type="OrthoDB" id="3819648at2"/>
<keyword evidence="1" id="KW-0678">Repressor</keyword>
<accession>A0A5B2XWJ9</accession>
<evidence type="ECO:0000313" key="8">
    <source>
        <dbReference type="Proteomes" id="UP000323454"/>
    </source>
</evidence>
<dbReference type="GO" id="GO:0003700">
    <property type="term" value="F:DNA-binding transcription factor activity"/>
    <property type="evidence" value="ECO:0007669"/>
    <property type="project" value="TreeGrafter"/>
</dbReference>
<dbReference type="InterPro" id="IPR009057">
    <property type="entry name" value="Homeodomain-like_sf"/>
</dbReference>
<dbReference type="PRINTS" id="PR00400">
    <property type="entry name" value="TETREPRESSOR"/>
</dbReference>
<sequence>MPLRQVDVLHGAIELLDEVGLDELTTRRLAERLGVRVGALYWHYPSKSALLDAITELIIAEVVAEPPPSGDWAEQLRELAARARRSMLAHRDGARLVSSFSTPPPSAMAYMASLIEVLRAAGASKRDAALAADTITSFTNGYTLEEQARKVGTVSRRQLDAAFHAELRIILAGIRAELLG</sequence>
<dbReference type="GO" id="GO:0000976">
    <property type="term" value="F:transcription cis-regulatory region binding"/>
    <property type="evidence" value="ECO:0007669"/>
    <property type="project" value="TreeGrafter"/>
</dbReference>
<evidence type="ECO:0000256" key="3">
    <source>
        <dbReference type="ARBA" id="ARBA00023125"/>
    </source>
</evidence>
<dbReference type="SUPFAM" id="SSF46689">
    <property type="entry name" value="Homeodomain-like"/>
    <property type="match status" value="1"/>
</dbReference>
<feature type="domain" description="HTH tetR-type" evidence="6">
    <location>
        <begin position="2"/>
        <end position="62"/>
    </location>
</feature>
<evidence type="ECO:0000313" key="7">
    <source>
        <dbReference type="EMBL" id="KAA2267064.1"/>
    </source>
</evidence>
<evidence type="ECO:0000259" key="6">
    <source>
        <dbReference type="PROSITE" id="PS50977"/>
    </source>
</evidence>
<dbReference type="PANTHER" id="PTHR30055:SF151">
    <property type="entry name" value="TRANSCRIPTIONAL REGULATORY PROTEIN"/>
    <property type="match status" value="1"/>
</dbReference>
<dbReference type="InterPro" id="IPR003012">
    <property type="entry name" value="Tet_transcr_reg_TetR"/>
</dbReference>
<keyword evidence="3 5" id="KW-0238">DNA-binding</keyword>
<evidence type="ECO:0000256" key="1">
    <source>
        <dbReference type="ARBA" id="ARBA00022491"/>
    </source>
</evidence>
<dbReference type="Proteomes" id="UP000323454">
    <property type="component" value="Unassembled WGS sequence"/>
</dbReference>
<dbReference type="PRINTS" id="PR00455">
    <property type="entry name" value="HTHTETR"/>
</dbReference>
<gene>
    <name evidence="7" type="ORF">F0L68_00585</name>
</gene>
<dbReference type="Gene3D" id="1.10.10.60">
    <property type="entry name" value="Homeodomain-like"/>
    <property type="match status" value="1"/>
</dbReference>
<dbReference type="PROSITE" id="PS50977">
    <property type="entry name" value="HTH_TETR_2"/>
    <property type="match status" value="1"/>
</dbReference>
<protein>
    <submittedName>
        <fullName evidence="7">TetR family transcriptional regulator</fullName>
    </submittedName>
</protein>
<dbReference type="PANTHER" id="PTHR30055">
    <property type="entry name" value="HTH-TYPE TRANSCRIPTIONAL REGULATOR RUTR"/>
    <property type="match status" value="1"/>
</dbReference>
<comment type="caution">
    <text evidence="7">The sequence shown here is derived from an EMBL/GenBank/DDBJ whole genome shotgun (WGS) entry which is preliminary data.</text>
</comment>